<proteinExistence type="predicted"/>
<evidence type="ECO:0000313" key="4">
    <source>
        <dbReference type="EMBL" id="RCW37987.1"/>
    </source>
</evidence>
<keyword evidence="6" id="KW-1185">Reference proteome</keyword>
<dbReference type="InterPro" id="IPR021136">
    <property type="entry name" value="Flagellar_hook_control-like_C"/>
</dbReference>
<organism evidence="4 5">
    <name type="scientific">Marinobacter nauticus</name>
    <name type="common">Marinobacter hydrocarbonoclasticus</name>
    <name type="synonym">Marinobacter aquaeolei</name>
    <dbReference type="NCBI Taxonomy" id="2743"/>
    <lineage>
        <taxon>Bacteria</taxon>
        <taxon>Pseudomonadati</taxon>
        <taxon>Pseudomonadota</taxon>
        <taxon>Gammaproteobacteria</taxon>
        <taxon>Pseudomonadales</taxon>
        <taxon>Marinobacteraceae</taxon>
        <taxon>Marinobacter</taxon>
    </lineage>
</organism>
<dbReference type="Proteomes" id="UP000253065">
    <property type="component" value="Unassembled WGS sequence"/>
</dbReference>
<keyword evidence="4" id="KW-0969">Cilium</keyword>
<dbReference type="EMBL" id="QNSA01000001">
    <property type="protein sequence ID" value="RBP77141.1"/>
    <property type="molecule type" value="Genomic_DNA"/>
</dbReference>
<protein>
    <submittedName>
        <fullName evidence="4">Flagellar hook-length control protein FliK</fullName>
    </submittedName>
</protein>
<dbReference type="InterPro" id="IPR038610">
    <property type="entry name" value="FliK-like_C_sf"/>
</dbReference>
<evidence type="ECO:0000313" key="3">
    <source>
        <dbReference type="EMBL" id="RBP77141.1"/>
    </source>
</evidence>
<feature type="domain" description="Flagellar hook-length control protein-like C-terminal" evidence="2">
    <location>
        <begin position="365"/>
        <end position="440"/>
    </location>
</feature>
<dbReference type="RefSeq" id="WP_113878977.1">
    <property type="nucleotide sequence ID" value="NZ_QNSA01000001.1"/>
</dbReference>
<comment type="caution">
    <text evidence="4">The sequence shown here is derived from an EMBL/GenBank/DDBJ whole genome shotgun (WGS) entry which is preliminary data.</text>
</comment>
<name>A0A368V9U4_MARNT</name>
<evidence type="ECO:0000259" key="2">
    <source>
        <dbReference type="Pfam" id="PF02120"/>
    </source>
</evidence>
<dbReference type="Proteomes" id="UP000252795">
    <property type="component" value="Unassembled WGS sequence"/>
</dbReference>
<dbReference type="AlphaFoldDB" id="A0A368V9U4"/>
<evidence type="ECO:0000256" key="1">
    <source>
        <dbReference type="SAM" id="MobiDB-lite"/>
    </source>
</evidence>
<gene>
    <name evidence="4" type="ORF">DET51_101330</name>
    <name evidence="3" type="ORF">DET64_101331</name>
</gene>
<feature type="compositionally biased region" description="Pro residues" evidence="1">
    <location>
        <begin position="1"/>
        <end position="23"/>
    </location>
</feature>
<feature type="region of interest" description="Disordered" evidence="1">
    <location>
        <begin position="1"/>
        <end position="38"/>
    </location>
</feature>
<sequence length="454" mass="48619">MKLNGGPPPLPPKQPAPDQPPRSPAAVTPGTSTAPGAALSARQQLAQLQLADRETALAKVAEILRQKGGGHELLLELRGQSLKVAAGNQPPDLSVGDLIKVMRAGNELQLMGKLAPGQESAVARALAQRLPWQQNLQGGLSQLFSALSQGLKLPPQPGQLPSTTSAQPLPAPAQQALQQLINQLPKADALAPGAGKTESMATQVRQWLSESGLFSEARLLQAGPSAASQPDLKLVLAKVVSALLASQNQGPEQFNRLTPMASQDLLQAPLQFPRAPAAAASQNTGEPATVGQTLRLLAGMLNRITVNQLHSQTLNARAGGEPGVPVNTLLIELPWLTPQQEPRTAQLRLEQYSQEKDGNKRPERTSASEWRLSLSMDLDDAGPLHFDVTFRPPSVSAMVWAENQATLRTVHRELPLLRQSLNDLGLEVADLDCRRGSPQQMQTRLEHRLVDTKA</sequence>
<dbReference type="EMBL" id="QPJB01000001">
    <property type="protein sequence ID" value="RCW37987.1"/>
    <property type="molecule type" value="Genomic_DNA"/>
</dbReference>
<evidence type="ECO:0000313" key="5">
    <source>
        <dbReference type="Proteomes" id="UP000252795"/>
    </source>
</evidence>
<keyword evidence="4" id="KW-0966">Cell projection</keyword>
<evidence type="ECO:0000313" key="6">
    <source>
        <dbReference type="Proteomes" id="UP000253065"/>
    </source>
</evidence>
<reference evidence="4 5" key="1">
    <citation type="submission" date="2018-07" db="EMBL/GenBank/DDBJ databases">
        <title>Freshwater and sediment microbial communities from various areas in North America, analyzing microbe dynamics in response to fracking.</title>
        <authorList>
            <person name="Lamendella R."/>
        </authorList>
    </citation>
    <scope>NUCLEOTIDE SEQUENCE [LARGE SCALE GENOMIC DNA]</scope>
    <source>
        <strain evidence="4 5">114E</strain>
        <strain evidence="3 6">114E_o</strain>
    </source>
</reference>
<dbReference type="Gene3D" id="3.30.750.140">
    <property type="match status" value="1"/>
</dbReference>
<dbReference type="Pfam" id="PF02120">
    <property type="entry name" value="Flg_hook"/>
    <property type="match status" value="1"/>
</dbReference>
<keyword evidence="4" id="KW-0282">Flagellum</keyword>
<accession>A0A368V9U4</accession>